<evidence type="ECO:0000313" key="7">
    <source>
        <dbReference type="EMBL" id="GFG36879.1"/>
    </source>
</evidence>
<keyword evidence="2 5" id="KW-0812">Transmembrane</keyword>
<evidence type="ECO:0000256" key="1">
    <source>
        <dbReference type="ARBA" id="ARBA00004141"/>
    </source>
</evidence>
<dbReference type="PROSITE" id="PS50850">
    <property type="entry name" value="MFS"/>
    <property type="match status" value="1"/>
</dbReference>
<dbReference type="Proteomes" id="UP000502823">
    <property type="component" value="Unassembled WGS sequence"/>
</dbReference>
<protein>
    <recommendedName>
        <fullName evidence="6">Major facilitator superfamily (MFS) profile domain-containing protein</fullName>
    </recommendedName>
</protein>
<feature type="domain" description="Major facilitator superfamily (MFS) profile" evidence="6">
    <location>
        <begin position="85"/>
        <end position="521"/>
    </location>
</feature>
<dbReference type="GO" id="GO:0022857">
    <property type="term" value="F:transmembrane transporter activity"/>
    <property type="evidence" value="ECO:0007669"/>
    <property type="project" value="InterPro"/>
</dbReference>
<comment type="subcellular location">
    <subcellularLocation>
        <location evidence="1">Membrane</location>
        <topology evidence="1">Multi-pass membrane protein</topology>
    </subcellularLocation>
</comment>
<feature type="transmembrane region" description="Helical" evidence="5">
    <location>
        <begin position="349"/>
        <end position="368"/>
    </location>
</feature>
<dbReference type="AlphaFoldDB" id="A0A6L2PWH2"/>
<name>A0A6L2PWH2_COPFO</name>
<feature type="transmembrane region" description="Helical" evidence="5">
    <location>
        <begin position="435"/>
        <end position="456"/>
    </location>
</feature>
<dbReference type="InterPro" id="IPR005828">
    <property type="entry name" value="MFS_sugar_transport-like"/>
</dbReference>
<evidence type="ECO:0000256" key="2">
    <source>
        <dbReference type="ARBA" id="ARBA00022692"/>
    </source>
</evidence>
<reference evidence="8" key="1">
    <citation type="submission" date="2020-01" db="EMBL/GenBank/DDBJ databases">
        <title>Draft genome sequence of the Termite Coptotermes fromosanus.</title>
        <authorList>
            <person name="Itakura S."/>
            <person name="Yosikawa Y."/>
            <person name="Umezawa K."/>
        </authorList>
    </citation>
    <scope>NUCLEOTIDE SEQUENCE [LARGE SCALE GENOMIC DNA]</scope>
</reference>
<dbReference type="GO" id="GO:0016020">
    <property type="term" value="C:membrane"/>
    <property type="evidence" value="ECO:0007669"/>
    <property type="project" value="UniProtKB-SubCell"/>
</dbReference>
<evidence type="ECO:0000256" key="3">
    <source>
        <dbReference type="ARBA" id="ARBA00022989"/>
    </source>
</evidence>
<dbReference type="EMBL" id="BLKM01009497">
    <property type="protein sequence ID" value="GFG36879.1"/>
    <property type="molecule type" value="Genomic_DNA"/>
</dbReference>
<feature type="transmembrane region" description="Helical" evidence="5">
    <location>
        <begin position="198"/>
        <end position="218"/>
    </location>
</feature>
<dbReference type="CDD" id="cd17317">
    <property type="entry name" value="MFS_SLC22"/>
    <property type="match status" value="1"/>
</dbReference>
<feature type="transmembrane region" description="Helical" evidence="5">
    <location>
        <begin position="140"/>
        <end position="161"/>
    </location>
</feature>
<evidence type="ECO:0000259" key="6">
    <source>
        <dbReference type="PROSITE" id="PS50850"/>
    </source>
</evidence>
<organism evidence="7 8">
    <name type="scientific">Coptotermes formosanus</name>
    <name type="common">Formosan subterranean termite</name>
    <dbReference type="NCBI Taxonomy" id="36987"/>
    <lineage>
        <taxon>Eukaryota</taxon>
        <taxon>Metazoa</taxon>
        <taxon>Ecdysozoa</taxon>
        <taxon>Arthropoda</taxon>
        <taxon>Hexapoda</taxon>
        <taxon>Insecta</taxon>
        <taxon>Pterygota</taxon>
        <taxon>Neoptera</taxon>
        <taxon>Polyneoptera</taxon>
        <taxon>Dictyoptera</taxon>
        <taxon>Blattodea</taxon>
        <taxon>Blattoidea</taxon>
        <taxon>Termitoidae</taxon>
        <taxon>Rhinotermitidae</taxon>
        <taxon>Coptotermes</taxon>
    </lineage>
</organism>
<feature type="transmembrane region" description="Helical" evidence="5">
    <location>
        <begin position="230"/>
        <end position="250"/>
    </location>
</feature>
<dbReference type="Pfam" id="PF00083">
    <property type="entry name" value="Sugar_tr"/>
    <property type="match status" value="1"/>
</dbReference>
<evidence type="ECO:0000256" key="5">
    <source>
        <dbReference type="SAM" id="Phobius"/>
    </source>
</evidence>
<keyword evidence="3 5" id="KW-1133">Transmembrane helix</keyword>
<feature type="transmembrane region" description="Helical" evidence="5">
    <location>
        <begin position="495"/>
        <end position="514"/>
    </location>
</feature>
<accession>A0A6L2PWH2</accession>
<dbReference type="SUPFAM" id="SSF103473">
    <property type="entry name" value="MFS general substrate transporter"/>
    <property type="match status" value="1"/>
</dbReference>
<feature type="transmembrane region" description="Helical" evidence="5">
    <location>
        <begin position="408"/>
        <end position="429"/>
    </location>
</feature>
<comment type="caution">
    <text evidence="7">The sequence shown here is derived from an EMBL/GenBank/DDBJ whole genome shotgun (WGS) entry which is preliminary data.</text>
</comment>
<feature type="transmembrane region" description="Helical" evidence="5">
    <location>
        <begin position="380"/>
        <end position="401"/>
    </location>
</feature>
<dbReference type="InParanoid" id="A0A6L2PWH2"/>
<dbReference type="OrthoDB" id="2544694at2759"/>
<feature type="transmembrane region" description="Helical" evidence="5">
    <location>
        <begin position="256"/>
        <end position="277"/>
    </location>
</feature>
<proteinExistence type="predicted"/>
<feature type="transmembrane region" description="Helical" evidence="5">
    <location>
        <begin position="468"/>
        <end position="489"/>
    </location>
</feature>
<dbReference type="InterPro" id="IPR020846">
    <property type="entry name" value="MFS_dom"/>
</dbReference>
<keyword evidence="8" id="KW-1185">Reference proteome</keyword>
<dbReference type="Gene3D" id="1.20.1250.20">
    <property type="entry name" value="MFS general substrate transporter like domains"/>
    <property type="match status" value="1"/>
</dbReference>
<evidence type="ECO:0000256" key="4">
    <source>
        <dbReference type="ARBA" id="ARBA00023136"/>
    </source>
</evidence>
<dbReference type="PANTHER" id="PTHR24064">
    <property type="entry name" value="SOLUTE CARRIER FAMILY 22 MEMBER"/>
    <property type="match status" value="1"/>
</dbReference>
<dbReference type="InterPro" id="IPR036259">
    <property type="entry name" value="MFS_trans_sf"/>
</dbReference>
<feature type="transmembrane region" description="Helical" evidence="5">
    <location>
        <begin position="173"/>
        <end position="192"/>
    </location>
</feature>
<sequence>MDLDDLLPQVGEFGRYQKLLLWLVCLPACIPCGFCAFNQLFMADVPSHWCYIPELMDVPGIGPLDRRRLAIPTEGELNLTFSQCSRFAVNWTAFLQMNELTEITPNNSWPVEPCWEGWEYDTTQVTSSIVIDFDLVCNRAIYPVIGLSVLNAGGPIGVYLFGIVNDRFGRRPSFFTCLATLIAGNLLSAAASDFWLWALFRFIVGLTVPAIYQIPFIISLELVGPNYRSFVTVMTCLYYSAGLILLAGVTYMVRNWIVLTIVTSAPFLLYFIYWWFLPESPRWLLAKGRLEEGSKILETLARVNKNELPPTFKIKLEQQMILQCTVSEEQRLKKGPGVMALCYTPNMRLKTALITLNWFANEMVYVGLSYYGPALGSNQYVSFLLSALVEIPSYLLCWVVMDRWGRRWPLCVCMILSGVSCTITVLLSEDAVTETLILFLVSKFFISASFLIIYPFAGELYPTQLRGIGIGISAYVAGLGLIMIPFVTYLGTEVLVLPLVILGVVSVVGGLSGLRLPETLHHRLPQTVEEGEEFGKDWTFAECLRCIPVRHVTVTVCFFLFIVKSTAFPG</sequence>
<evidence type="ECO:0000313" key="8">
    <source>
        <dbReference type="Proteomes" id="UP000502823"/>
    </source>
</evidence>
<gene>
    <name evidence="7" type="ORF">Cfor_08689</name>
</gene>
<keyword evidence="4 5" id="KW-0472">Membrane</keyword>
<feature type="transmembrane region" description="Helical" evidence="5">
    <location>
        <begin position="20"/>
        <end position="41"/>
    </location>
</feature>